<feature type="signal peptide" evidence="1">
    <location>
        <begin position="1"/>
        <end position="27"/>
    </location>
</feature>
<dbReference type="Pfam" id="PF02169">
    <property type="entry name" value="LPP20"/>
    <property type="match status" value="1"/>
</dbReference>
<evidence type="ECO:0000313" key="4">
    <source>
        <dbReference type="Proteomes" id="UP000543804"/>
    </source>
</evidence>
<keyword evidence="4" id="KW-1185">Reference proteome</keyword>
<evidence type="ECO:0000259" key="2">
    <source>
        <dbReference type="Pfam" id="PF02169"/>
    </source>
</evidence>
<evidence type="ECO:0000313" key="3">
    <source>
        <dbReference type="EMBL" id="NMD99284.1"/>
    </source>
</evidence>
<sequence length="310" mass="31749">MRKWIAWGRLLSLVCALLIMSCASAFAAAGTDWESSVIEVEGTGVAPSNARNAVQARMMARRAAVVDAYRQIAEQIAGVQVDATTTVEDMAVSSDVIKTNVSALVQGARIVDEKMVEGGQGYTVRMQVPLFGVTKSVAAAVLPQTAAKEPLPAPVASVAPSVPSSVHVDVTLGGTAAGTTVTQGATSAKGSSASAAPAGAQAIGGYTGLIVDCSGLGLKPAMSPVIKNDLGQPIYGYKNLDYDKVVTNGMAGYTSDLSRAARAGSNPLVVRAIRLDGGVNPVLSTADANRVLIENGATGFLDKTNVVFVR</sequence>
<feature type="domain" description="Lipoprotein LPP20-like" evidence="2">
    <location>
        <begin position="53"/>
        <end position="123"/>
    </location>
</feature>
<dbReference type="RefSeq" id="WP_170077658.1">
    <property type="nucleotide sequence ID" value="NZ_JABAFA010000025.1"/>
</dbReference>
<gene>
    <name evidence="3" type="ORF">HF878_07360</name>
</gene>
<organism evidence="3 4">
    <name type="scientific">Selenomonas bovis</name>
    <dbReference type="NCBI Taxonomy" id="416586"/>
    <lineage>
        <taxon>Bacteria</taxon>
        <taxon>Bacillati</taxon>
        <taxon>Bacillota</taxon>
        <taxon>Negativicutes</taxon>
        <taxon>Selenomonadales</taxon>
        <taxon>Selenomonadaceae</taxon>
        <taxon>Selenomonas</taxon>
    </lineage>
</organism>
<dbReference type="EMBL" id="JABAFA010000025">
    <property type="protein sequence ID" value="NMD99284.1"/>
    <property type="molecule type" value="Genomic_DNA"/>
</dbReference>
<comment type="caution">
    <text evidence="3">The sequence shown here is derived from an EMBL/GenBank/DDBJ whole genome shotgun (WGS) entry which is preliminary data.</text>
</comment>
<dbReference type="PROSITE" id="PS51257">
    <property type="entry name" value="PROKAR_LIPOPROTEIN"/>
    <property type="match status" value="1"/>
</dbReference>
<evidence type="ECO:0000256" key="1">
    <source>
        <dbReference type="SAM" id="SignalP"/>
    </source>
</evidence>
<proteinExistence type="predicted"/>
<keyword evidence="1" id="KW-0732">Signal</keyword>
<feature type="chain" id="PRO_5032429163" description="Lipoprotein LPP20-like domain-containing protein" evidence="1">
    <location>
        <begin position="28"/>
        <end position="310"/>
    </location>
</feature>
<reference evidence="3 4" key="1">
    <citation type="submission" date="2020-04" db="EMBL/GenBank/DDBJ databases">
        <authorList>
            <person name="Hitch T.C.A."/>
            <person name="Wylensek D."/>
            <person name="Clavel T."/>
        </authorList>
    </citation>
    <scope>NUCLEOTIDE SEQUENCE [LARGE SCALE GENOMIC DNA]</scope>
    <source>
        <strain evidence="3 4">PG-130-P53-12</strain>
    </source>
</reference>
<dbReference type="InterPro" id="IPR024952">
    <property type="entry name" value="LPP20-like_dom"/>
</dbReference>
<dbReference type="AlphaFoldDB" id="A0A848BB04"/>
<dbReference type="Proteomes" id="UP000543804">
    <property type="component" value="Unassembled WGS sequence"/>
</dbReference>
<accession>A0A848BB04</accession>
<protein>
    <recommendedName>
        <fullName evidence="2">Lipoprotein LPP20-like domain-containing protein</fullName>
    </recommendedName>
</protein>
<name>A0A848BB04_9FIRM</name>